<dbReference type="KEGG" id="pgr:PGTG_03926"/>
<feature type="compositionally biased region" description="Gly residues" evidence="1">
    <location>
        <begin position="22"/>
        <end position="32"/>
    </location>
</feature>
<dbReference type="EMBL" id="DS178269">
    <property type="protein sequence ID" value="EFP77970.1"/>
    <property type="molecule type" value="Genomic_DNA"/>
</dbReference>
<proteinExistence type="predicted"/>
<gene>
    <name evidence="2" type="ORF">PGTG_03926</name>
</gene>
<feature type="region of interest" description="Disordered" evidence="1">
    <location>
        <begin position="1"/>
        <end position="64"/>
    </location>
</feature>
<evidence type="ECO:0000313" key="2">
    <source>
        <dbReference type="EMBL" id="EFP77970.1"/>
    </source>
</evidence>
<keyword evidence="3" id="KW-1185">Reference proteome</keyword>
<dbReference type="HOGENOM" id="CLU_044507_0_0_1"/>
<feature type="compositionally biased region" description="Acidic residues" evidence="1">
    <location>
        <begin position="50"/>
        <end position="63"/>
    </location>
</feature>
<protein>
    <submittedName>
        <fullName evidence="2">Uncharacterized protein</fullName>
    </submittedName>
</protein>
<feature type="region of interest" description="Disordered" evidence="1">
    <location>
        <begin position="458"/>
        <end position="481"/>
    </location>
</feature>
<accession>E3K0Z5</accession>
<sequence length="481" mass="53683">MDDEESMRGGDGDSQGSAEGRGAAGGGTTGNRGGDDSNFDRILGGTADNILEDDEKSEPEDPEDILKYNLRAQREKRAHEKSQVNERRVRRVVVGKGLPNQSTALCRSIRNFTRFIMGMPESISAYPAPPDQEEWEVWNNWTENRYKKLTKHLEEFSEKNKNLAKSVFQKVYQDEVSRIRKHLSPPSFTAAPDILSTELDVPLSIKKACEQDLQIAGFGRLTFEWQASSFNSSSWNASLATIVIKHYFNWAKSKPGVMWGEVGCMEQILDRWVRGQGKEIRRAHQTNGQSPEDLKAEKSRKAAISRMKVKIANKRQGLAITKMKAEPNLAVLFSKEAVSDWEDQPVPAKPKRIQLAWRSEAFSLCSHKLDEIAITVAKTTTEMKTIHKLVDRSPELITNSTTPLAVIPRRLPIDAYDATFLQSLSQVEKDHLDPQKEIGLEAKAWMLNQMTMRIGPGASQIPRGSIGDLGIGNLPGPSTGS</sequence>
<dbReference type="RefSeq" id="XP_003322389.1">
    <property type="nucleotide sequence ID" value="XM_003322341.1"/>
</dbReference>
<evidence type="ECO:0000256" key="1">
    <source>
        <dbReference type="SAM" id="MobiDB-lite"/>
    </source>
</evidence>
<reference key="1">
    <citation type="submission" date="2007-01" db="EMBL/GenBank/DDBJ databases">
        <title>The Genome Sequence of Puccinia graminis f. sp. tritici Strain CRL 75-36-700-3.</title>
        <authorList>
            <consortium name="The Broad Institute Genome Sequencing Platform"/>
            <person name="Birren B."/>
            <person name="Lander E."/>
            <person name="Galagan J."/>
            <person name="Nusbaum C."/>
            <person name="Devon K."/>
            <person name="Cuomo C."/>
            <person name="Jaffe D."/>
            <person name="Butler J."/>
            <person name="Alvarez P."/>
            <person name="Gnerre S."/>
            <person name="Grabherr M."/>
            <person name="Mauceli E."/>
            <person name="Brockman W."/>
            <person name="Young S."/>
            <person name="LaButti K."/>
            <person name="Sykes S."/>
            <person name="DeCaprio D."/>
            <person name="Crawford M."/>
            <person name="Koehrsen M."/>
            <person name="Engels R."/>
            <person name="Montgomery P."/>
            <person name="Pearson M."/>
            <person name="Howarth C."/>
            <person name="Larson L."/>
            <person name="White J."/>
            <person name="Zeng Q."/>
            <person name="Kodira C."/>
            <person name="Yandava C."/>
            <person name="Alvarado L."/>
            <person name="O'Leary S."/>
            <person name="Szabo L."/>
            <person name="Dean R."/>
            <person name="Schein J."/>
        </authorList>
    </citation>
    <scope>NUCLEOTIDE SEQUENCE</scope>
    <source>
        <strain>CRL 75-36-700-3</strain>
    </source>
</reference>
<dbReference type="AlphaFoldDB" id="E3K0Z5"/>
<dbReference type="VEuPathDB" id="FungiDB:PGTG_03926"/>
<dbReference type="GeneID" id="10541278"/>
<reference evidence="3" key="2">
    <citation type="journal article" date="2011" name="Proc. Natl. Acad. Sci. U.S.A.">
        <title>Obligate biotrophy features unraveled by the genomic analysis of rust fungi.</title>
        <authorList>
            <person name="Duplessis S."/>
            <person name="Cuomo C.A."/>
            <person name="Lin Y.-C."/>
            <person name="Aerts A."/>
            <person name="Tisserant E."/>
            <person name="Veneault-Fourrey C."/>
            <person name="Joly D.L."/>
            <person name="Hacquard S."/>
            <person name="Amselem J."/>
            <person name="Cantarel B.L."/>
            <person name="Chiu R."/>
            <person name="Coutinho P.M."/>
            <person name="Feau N."/>
            <person name="Field M."/>
            <person name="Frey P."/>
            <person name="Gelhaye E."/>
            <person name="Goldberg J."/>
            <person name="Grabherr M.G."/>
            <person name="Kodira C.D."/>
            <person name="Kohler A."/>
            <person name="Kuees U."/>
            <person name="Lindquist E.A."/>
            <person name="Lucas S.M."/>
            <person name="Mago R."/>
            <person name="Mauceli E."/>
            <person name="Morin E."/>
            <person name="Murat C."/>
            <person name="Pangilinan J.L."/>
            <person name="Park R."/>
            <person name="Pearson M."/>
            <person name="Quesneville H."/>
            <person name="Rouhier N."/>
            <person name="Sakthikumar S."/>
            <person name="Salamov A.A."/>
            <person name="Schmutz J."/>
            <person name="Selles B."/>
            <person name="Shapiro H."/>
            <person name="Tanguay P."/>
            <person name="Tuskan G.A."/>
            <person name="Henrissat B."/>
            <person name="Van de Peer Y."/>
            <person name="Rouze P."/>
            <person name="Ellis J.G."/>
            <person name="Dodds P.N."/>
            <person name="Schein J.E."/>
            <person name="Zhong S."/>
            <person name="Hamelin R.C."/>
            <person name="Grigoriev I.V."/>
            <person name="Szabo L.J."/>
            <person name="Martin F."/>
        </authorList>
    </citation>
    <scope>NUCLEOTIDE SEQUENCE [LARGE SCALE GENOMIC DNA]</scope>
    <source>
        <strain evidence="3">CRL 75-36-700-3 / race SCCL</strain>
    </source>
</reference>
<organism evidence="2 3">
    <name type="scientific">Puccinia graminis f. sp. tritici (strain CRL 75-36-700-3 / race SCCL)</name>
    <name type="common">Black stem rust fungus</name>
    <dbReference type="NCBI Taxonomy" id="418459"/>
    <lineage>
        <taxon>Eukaryota</taxon>
        <taxon>Fungi</taxon>
        <taxon>Dikarya</taxon>
        <taxon>Basidiomycota</taxon>
        <taxon>Pucciniomycotina</taxon>
        <taxon>Pucciniomycetes</taxon>
        <taxon>Pucciniales</taxon>
        <taxon>Pucciniaceae</taxon>
        <taxon>Puccinia</taxon>
    </lineage>
</organism>
<dbReference type="InParanoid" id="E3K0Z5"/>
<dbReference type="Proteomes" id="UP000008783">
    <property type="component" value="Unassembled WGS sequence"/>
</dbReference>
<name>E3K0Z5_PUCGT</name>
<feature type="compositionally biased region" description="Basic and acidic residues" evidence="1">
    <location>
        <begin position="1"/>
        <end position="11"/>
    </location>
</feature>
<dbReference type="OrthoDB" id="2509616at2759"/>
<evidence type="ECO:0000313" key="3">
    <source>
        <dbReference type="Proteomes" id="UP000008783"/>
    </source>
</evidence>